<dbReference type="EMBL" id="FO818640">
    <property type="protein sequence ID" value="CDM98355.1"/>
    <property type="molecule type" value="Genomic_DNA"/>
</dbReference>
<dbReference type="Proteomes" id="UP000032946">
    <property type="component" value="Chromosome"/>
</dbReference>
<keyword evidence="1" id="KW-0812">Transmembrane</keyword>
<reference evidence="3 4" key="1">
    <citation type="submission" date="2014-02" db="EMBL/GenBank/DDBJ databases">
        <authorList>
            <person name="Genoscope - CEA"/>
        </authorList>
    </citation>
    <scope>NUCLEOTIDE SEQUENCE [LARGE SCALE GENOMIC DNA]</scope>
    <source>
        <strain evidence="3 4">PCC 8005</strain>
    </source>
</reference>
<dbReference type="Pfam" id="PF13354">
    <property type="entry name" value="Beta-lactamase2"/>
    <property type="match status" value="1"/>
</dbReference>
<gene>
    <name evidence="3" type="ORF">ARTHRO_60956</name>
</gene>
<evidence type="ECO:0000256" key="1">
    <source>
        <dbReference type="SAM" id="Phobius"/>
    </source>
</evidence>
<dbReference type="SUPFAM" id="SSF56601">
    <property type="entry name" value="beta-lactamase/transpeptidase-like"/>
    <property type="match status" value="1"/>
</dbReference>
<keyword evidence="4" id="KW-1185">Reference proteome</keyword>
<protein>
    <recommendedName>
        <fullName evidence="2">Beta-lactamase class A catalytic domain-containing protein</fullName>
    </recommendedName>
</protein>
<organism evidence="3 4">
    <name type="scientific">Limnospira indica PCC 8005</name>
    <dbReference type="NCBI Taxonomy" id="376219"/>
    <lineage>
        <taxon>Bacteria</taxon>
        <taxon>Bacillati</taxon>
        <taxon>Cyanobacteriota</taxon>
        <taxon>Cyanophyceae</taxon>
        <taxon>Oscillatoriophycideae</taxon>
        <taxon>Oscillatoriales</taxon>
        <taxon>Sirenicapillariaceae</taxon>
        <taxon>Limnospira</taxon>
    </lineage>
</organism>
<feature type="transmembrane region" description="Helical" evidence="1">
    <location>
        <begin position="38"/>
        <end position="60"/>
    </location>
</feature>
<feature type="domain" description="Beta-lactamase class A catalytic" evidence="2">
    <location>
        <begin position="122"/>
        <end position="355"/>
    </location>
</feature>
<dbReference type="InterPro" id="IPR045155">
    <property type="entry name" value="Beta-lactam_cat"/>
</dbReference>
<name>A0A9P1KLZ6_9CYAN</name>
<dbReference type="AlphaFoldDB" id="A0A9P1KLZ6"/>
<dbReference type="GO" id="GO:0008800">
    <property type="term" value="F:beta-lactamase activity"/>
    <property type="evidence" value="ECO:0007669"/>
    <property type="project" value="InterPro"/>
</dbReference>
<sequence length="409" mass="46336">MQVNAEKMVYIRRRGHSYKKNRIMGNVKPLPRLRYDRLLLLMIVTIALGWGMLSIVRSLVLKLSTAKVDQISSTEPIKTGYNVQSAPNWDSKAQLQAIVNETVAIAKNKGFPTEALSITLVDVSDSGKHYKAGYNNQILRFPASVAKLFWLVGFFDQVERGSIRDESKFHDHLNQMIRISDNQSASEIVDAITQTTSGEALTGKDLTTWLNQRSQINKFFEQAGYAGIILSMKNYPIDNSQETPTGRDLQLKQTRDLVNGNQITTDQAARLMYEIYTQQAVSPIASTKMAYLLTRDLNSETWDESDRHFIEGFLGQSLPTDIYFGSKVGYTSHSRQEVIFVRTLDDQTIYILAIFANDPAYSQDQDIFPQMSRHIFDRLNRASQNLTPKEVSVFNSTTEPSQLKKPSLN</sequence>
<dbReference type="RefSeq" id="WP_008056183.1">
    <property type="nucleotide sequence ID" value="NZ_FO818640.1"/>
</dbReference>
<evidence type="ECO:0000313" key="3">
    <source>
        <dbReference type="EMBL" id="CDM98355.1"/>
    </source>
</evidence>
<dbReference type="PANTHER" id="PTHR35333:SF3">
    <property type="entry name" value="BETA-LACTAMASE-TYPE TRANSPEPTIDASE FOLD CONTAINING PROTEIN"/>
    <property type="match status" value="1"/>
</dbReference>
<dbReference type="InterPro" id="IPR000871">
    <property type="entry name" value="Beta-lactam_class-A"/>
</dbReference>
<dbReference type="Gene3D" id="3.40.710.10">
    <property type="entry name" value="DD-peptidase/beta-lactamase superfamily"/>
    <property type="match status" value="1"/>
</dbReference>
<proteinExistence type="predicted"/>
<accession>A0A9P1KLZ6</accession>
<dbReference type="GO" id="GO:0046677">
    <property type="term" value="P:response to antibiotic"/>
    <property type="evidence" value="ECO:0007669"/>
    <property type="project" value="InterPro"/>
</dbReference>
<dbReference type="InterPro" id="IPR012338">
    <property type="entry name" value="Beta-lactam/transpept-like"/>
</dbReference>
<evidence type="ECO:0000313" key="4">
    <source>
        <dbReference type="Proteomes" id="UP000032946"/>
    </source>
</evidence>
<dbReference type="GO" id="GO:0030655">
    <property type="term" value="P:beta-lactam antibiotic catabolic process"/>
    <property type="evidence" value="ECO:0007669"/>
    <property type="project" value="InterPro"/>
</dbReference>
<keyword evidence="1" id="KW-0472">Membrane</keyword>
<dbReference type="PANTHER" id="PTHR35333">
    <property type="entry name" value="BETA-LACTAMASE"/>
    <property type="match status" value="1"/>
</dbReference>
<keyword evidence="1" id="KW-1133">Transmembrane helix</keyword>
<evidence type="ECO:0000259" key="2">
    <source>
        <dbReference type="Pfam" id="PF13354"/>
    </source>
</evidence>